<evidence type="ECO:0000313" key="4">
    <source>
        <dbReference type="Proteomes" id="UP001237780"/>
    </source>
</evidence>
<feature type="transmembrane region" description="Helical" evidence="2">
    <location>
        <begin position="32"/>
        <end position="53"/>
    </location>
</feature>
<proteinExistence type="predicted"/>
<evidence type="ECO:0000256" key="1">
    <source>
        <dbReference type="SAM" id="MobiDB-lite"/>
    </source>
</evidence>
<keyword evidence="2" id="KW-0812">Transmembrane</keyword>
<accession>A0ABU0S4H1</accession>
<reference evidence="3 4" key="1">
    <citation type="submission" date="2023-07" db="EMBL/GenBank/DDBJ databases">
        <title>Comparative genomics of wheat-associated soil bacteria to identify genetic determinants of phenazine resistance.</title>
        <authorList>
            <person name="Mouncey N."/>
        </authorList>
    </citation>
    <scope>NUCLEOTIDE SEQUENCE [LARGE SCALE GENOMIC DNA]</scope>
    <source>
        <strain evidence="3 4">W4I11</strain>
    </source>
</reference>
<keyword evidence="4" id="KW-1185">Reference proteome</keyword>
<comment type="caution">
    <text evidence="3">The sequence shown here is derived from an EMBL/GenBank/DDBJ whole genome shotgun (WGS) entry which is preliminary data.</text>
</comment>
<protein>
    <recommendedName>
        <fullName evidence="5">Flagellar protein</fullName>
    </recommendedName>
</protein>
<name>A0ABU0S4H1_9HYPH</name>
<keyword evidence="2" id="KW-1133">Transmembrane helix</keyword>
<dbReference type="EMBL" id="JAUSZT010000002">
    <property type="protein sequence ID" value="MDQ0995656.1"/>
    <property type="molecule type" value="Genomic_DNA"/>
</dbReference>
<evidence type="ECO:0000256" key="2">
    <source>
        <dbReference type="SAM" id="Phobius"/>
    </source>
</evidence>
<organism evidence="3 4">
    <name type="scientific">Phyllobacterium ifriqiyense</name>
    <dbReference type="NCBI Taxonomy" id="314238"/>
    <lineage>
        <taxon>Bacteria</taxon>
        <taxon>Pseudomonadati</taxon>
        <taxon>Pseudomonadota</taxon>
        <taxon>Alphaproteobacteria</taxon>
        <taxon>Hyphomicrobiales</taxon>
        <taxon>Phyllobacteriaceae</taxon>
        <taxon>Phyllobacterium</taxon>
    </lineage>
</organism>
<dbReference type="RefSeq" id="WP_307277253.1">
    <property type="nucleotide sequence ID" value="NZ_JAUSZT010000002.1"/>
</dbReference>
<evidence type="ECO:0000313" key="3">
    <source>
        <dbReference type="EMBL" id="MDQ0995656.1"/>
    </source>
</evidence>
<gene>
    <name evidence="3" type="ORF">QFZ34_000833</name>
</gene>
<keyword evidence="2" id="KW-0472">Membrane</keyword>
<evidence type="ECO:0008006" key="5">
    <source>
        <dbReference type="Google" id="ProtNLM"/>
    </source>
</evidence>
<dbReference type="Proteomes" id="UP001237780">
    <property type="component" value="Unassembled WGS sequence"/>
</dbReference>
<sequence>MTKQQANAAKPGSVDIETALAPKQRDKRFDGYLKTAGFGLAVVSFVLPFVMYYDILDARPKPEASGIQVRDPLNRANQKVVRETRGKIASTSPNSSEELDPMTTATTSELTADRFAKMEDASKQPFPGKPQFLVREVVGGLVMIEDETGYWFVEKGSPLPDGSTLVAIQRGAAPGSWNIKTSDGTVIDRTF</sequence>
<feature type="region of interest" description="Disordered" evidence="1">
    <location>
        <begin position="83"/>
        <end position="104"/>
    </location>
</feature>